<evidence type="ECO:0000313" key="3">
    <source>
        <dbReference type="Proteomes" id="UP000006813"/>
    </source>
</evidence>
<evidence type="ECO:0000256" key="1">
    <source>
        <dbReference type="SAM" id="MobiDB-lite"/>
    </source>
</evidence>
<dbReference type="AlphaFoldDB" id="G5BJP6"/>
<accession>G5BJP6</accession>
<dbReference type="InParanoid" id="G5BJP6"/>
<organism evidence="2 3">
    <name type="scientific">Heterocephalus glaber</name>
    <name type="common">Naked mole rat</name>
    <dbReference type="NCBI Taxonomy" id="10181"/>
    <lineage>
        <taxon>Eukaryota</taxon>
        <taxon>Metazoa</taxon>
        <taxon>Chordata</taxon>
        <taxon>Craniata</taxon>
        <taxon>Vertebrata</taxon>
        <taxon>Euteleostomi</taxon>
        <taxon>Mammalia</taxon>
        <taxon>Eutheria</taxon>
        <taxon>Euarchontoglires</taxon>
        <taxon>Glires</taxon>
        <taxon>Rodentia</taxon>
        <taxon>Hystricomorpha</taxon>
        <taxon>Bathyergidae</taxon>
        <taxon>Heterocephalus</taxon>
    </lineage>
</organism>
<dbReference type="EMBL" id="JH170664">
    <property type="protein sequence ID" value="EHB09507.1"/>
    <property type="molecule type" value="Genomic_DNA"/>
</dbReference>
<protein>
    <submittedName>
        <fullName evidence="2">Uncharacterized protein</fullName>
    </submittedName>
</protein>
<reference evidence="2 3" key="1">
    <citation type="journal article" date="2011" name="Nature">
        <title>Genome sequencing reveals insights into physiology and longevity of the naked mole rat.</title>
        <authorList>
            <person name="Kim E.B."/>
            <person name="Fang X."/>
            <person name="Fushan A.A."/>
            <person name="Huang Z."/>
            <person name="Lobanov A.V."/>
            <person name="Han L."/>
            <person name="Marino S.M."/>
            <person name="Sun X."/>
            <person name="Turanov A.A."/>
            <person name="Yang P."/>
            <person name="Yim S.H."/>
            <person name="Zhao X."/>
            <person name="Kasaikina M.V."/>
            <person name="Stoletzki N."/>
            <person name="Peng C."/>
            <person name="Polak P."/>
            <person name="Xiong Z."/>
            <person name="Kiezun A."/>
            <person name="Zhu Y."/>
            <person name="Chen Y."/>
            <person name="Kryukov G.V."/>
            <person name="Zhang Q."/>
            <person name="Peshkin L."/>
            <person name="Yang L."/>
            <person name="Bronson R.T."/>
            <person name="Buffenstein R."/>
            <person name="Wang B."/>
            <person name="Han C."/>
            <person name="Li Q."/>
            <person name="Chen L."/>
            <person name="Zhao W."/>
            <person name="Sunyaev S.R."/>
            <person name="Park T.J."/>
            <person name="Zhang G."/>
            <person name="Wang J."/>
            <person name="Gladyshev V.N."/>
        </authorList>
    </citation>
    <scope>NUCLEOTIDE SEQUENCE [LARGE SCALE GENOMIC DNA]</scope>
</reference>
<feature type="region of interest" description="Disordered" evidence="1">
    <location>
        <begin position="1"/>
        <end position="21"/>
    </location>
</feature>
<name>G5BJP6_HETGA</name>
<evidence type="ECO:0000313" key="2">
    <source>
        <dbReference type="EMBL" id="EHB09507.1"/>
    </source>
</evidence>
<dbReference type="Proteomes" id="UP000006813">
    <property type="component" value="Unassembled WGS sequence"/>
</dbReference>
<gene>
    <name evidence="2" type="ORF">GW7_19869</name>
</gene>
<sequence>MVERWTVAGDLNEKEKANPFLPQEFLTPEESLYSNKDDSQSCLEPPLTSLKKSNKCRTAKGKTSKVGDSLRRSLKMSGKGRILKGNTLKVGDPMNMWRAVMTNLVEERRNKLYVEKLQKILNIWLREIEREKAALDKFLAKLYRTTGYFPEMQLW</sequence>
<proteinExistence type="predicted"/>